<evidence type="ECO:0000256" key="1">
    <source>
        <dbReference type="SAM" id="MobiDB-lite"/>
    </source>
</evidence>
<feature type="compositionally biased region" description="Low complexity" evidence="1">
    <location>
        <begin position="168"/>
        <end position="204"/>
    </location>
</feature>
<keyword evidence="4" id="KW-1185">Reference proteome</keyword>
<dbReference type="GO" id="GO:0035091">
    <property type="term" value="F:phosphatidylinositol binding"/>
    <property type="evidence" value="ECO:0007669"/>
    <property type="project" value="TreeGrafter"/>
</dbReference>
<gene>
    <name evidence="3" type="ORF">CSIM01_09741</name>
</gene>
<dbReference type="Proteomes" id="UP000070328">
    <property type="component" value="Unassembled WGS sequence"/>
</dbReference>
<feature type="compositionally biased region" description="Polar residues" evidence="1">
    <location>
        <begin position="123"/>
        <end position="150"/>
    </location>
</feature>
<dbReference type="PANTHER" id="PTHR15629">
    <property type="entry name" value="SH3YL1 PROTEIN"/>
    <property type="match status" value="1"/>
</dbReference>
<sequence length="551" mass="58883">MNHHQALTSSSSNGQTPIGPSVLFSPLLTTIPGHRLTSRRLGTLPREARPLSRPLPFTSTTLFSLADFARAQSFARVQRHPCFRPGVVGPAERAIPDDASCSSTPQVRSELAEQNPAHPISRYPNTNLHHHNFNITAPSINTMTLTTEPKPSQAPPQTHEAEADTHSLHSTPSTSSSARSTSPRRLSLTRTLSSLHRTRTNSTTATERAPPAIKPPNKGFGANLHKITTTAGIPFNKAANLVGAEGWFPQTMPRECAKAARILHAFTDLGPEPPKAQGPLHPLGITRRSMVTIPHQVLAHCAGLAIFNTLRAGAYMGSLAAGSGIVVARRPDGTWSPPSSFVVSTLGAGFMFGLDIYDCVLVLNTAAQVAAFTHPRVSLGTEASVAIGPVGTGGAVEAAVSKTARPMYSYMKSRGLWAGVQIDGTIILARQDCNSVAYADRRISAKKILQTQAEWPEGSMPLWQTLMALEGRYSMDPAIAREVAMMGPPGDATPPPPMEDDVPAPAYTPSVASQLNLNTYGGGEEGITNAPKDVEEEPVLDEKERLRRAGY</sequence>
<dbReference type="InterPro" id="IPR007461">
    <property type="entry name" value="Ysc84_actin-binding"/>
</dbReference>
<feature type="region of interest" description="Disordered" evidence="1">
    <location>
        <begin position="487"/>
        <end position="551"/>
    </location>
</feature>
<dbReference type="AlphaFoldDB" id="A0A135RWZ8"/>
<feature type="compositionally biased region" description="Basic and acidic residues" evidence="1">
    <location>
        <begin position="540"/>
        <end position="551"/>
    </location>
</feature>
<dbReference type="EMBL" id="JFBX01000787">
    <property type="protein sequence ID" value="KXH28223.1"/>
    <property type="molecule type" value="Genomic_DNA"/>
</dbReference>
<evidence type="ECO:0000259" key="2">
    <source>
        <dbReference type="Pfam" id="PF04366"/>
    </source>
</evidence>
<dbReference type="OrthoDB" id="10255128at2759"/>
<feature type="compositionally biased region" description="Polar residues" evidence="1">
    <location>
        <begin position="510"/>
        <end position="519"/>
    </location>
</feature>
<evidence type="ECO:0000313" key="4">
    <source>
        <dbReference type="Proteomes" id="UP000070328"/>
    </source>
</evidence>
<evidence type="ECO:0000313" key="3">
    <source>
        <dbReference type="EMBL" id="KXH28223.1"/>
    </source>
</evidence>
<feature type="domain" description="Ysc84 actin-binding" evidence="2">
    <location>
        <begin position="345"/>
        <end position="468"/>
    </location>
</feature>
<feature type="region of interest" description="Disordered" evidence="1">
    <location>
        <begin position="94"/>
        <end position="220"/>
    </location>
</feature>
<name>A0A135RWZ8_9PEZI</name>
<protein>
    <recommendedName>
        <fullName evidence="2">Ysc84 actin-binding domain-containing protein</fullName>
    </recommendedName>
</protein>
<accession>A0A135RWZ8</accession>
<proteinExistence type="predicted"/>
<dbReference type="InterPro" id="IPR051702">
    <property type="entry name" value="SH3_domain_YSC84-like"/>
</dbReference>
<comment type="caution">
    <text evidence="3">The sequence shown here is derived from an EMBL/GenBank/DDBJ whole genome shotgun (WGS) entry which is preliminary data.</text>
</comment>
<reference evidence="3 4" key="1">
    <citation type="submission" date="2014-02" db="EMBL/GenBank/DDBJ databases">
        <title>The genome sequence of Colletotrichum simmondsii CBS122122.</title>
        <authorList>
            <person name="Baroncelli R."/>
            <person name="Thon M.R."/>
        </authorList>
    </citation>
    <scope>NUCLEOTIDE SEQUENCE [LARGE SCALE GENOMIC DNA]</scope>
    <source>
        <strain evidence="3 4">CBS122122</strain>
    </source>
</reference>
<dbReference type="Pfam" id="PF04366">
    <property type="entry name" value="Ysc84"/>
    <property type="match status" value="1"/>
</dbReference>
<dbReference type="PANTHER" id="PTHR15629:SF8">
    <property type="entry name" value="DUF500 DOMAIN PROTEIN (AFU_ORTHOLOGUE AFUA_5G07310)"/>
    <property type="match status" value="1"/>
</dbReference>
<organism evidence="3 4">
    <name type="scientific">Colletotrichum simmondsii</name>
    <dbReference type="NCBI Taxonomy" id="703756"/>
    <lineage>
        <taxon>Eukaryota</taxon>
        <taxon>Fungi</taxon>
        <taxon>Dikarya</taxon>
        <taxon>Ascomycota</taxon>
        <taxon>Pezizomycotina</taxon>
        <taxon>Sordariomycetes</taxon>
        <taxon>Hypocreomycetidae</taxon>
        <taxon>Glomerellales</taxon>
        <taxon>Glomerellaceae</taxon>
        <taxon>Colletotrichum</taxon>
        <taxon>Colletotrichum acutatum species complex</taxon>
    </lineage>
</organism>